<comment type="caution">
    <text evidence="1">The sequence shown here is derived from an EMBL/GenBank/DDBJ whole genome shotgun (WGS) entry which is preliminary data.</text>
</comment>
<gene>
    <name evidence="1" type="ORF">GHO29_17315</name>
</gene>
<accession>A0A7X1Y0A5</accession>
<protein>
    <submittedName>
        <fullName evidence="1">Uncharacterized protein</fullName>
    </submittedName>
</protein>
<dbReference type="EMBL" id="WIVW01000028">
    <property type="protein sequence ID" value="MQU28240.1"/>
    <property type="molecule type" value="Genomic_DNA"/>
</dbReference>
<organism evidence="1 2">
    <name type="scientific">Pseudomonas helleri</name>
    <dbReference type="NCBI Taxonomy" id="1608996"/>
    <lineage>
        <taxon>Bacteria</taxon>
        <taxon>Pseudomonadati</taxon>
        <taxon>Pseudomonadota</taxon>
        <taxon>Gammaproteobacteria</taxon>
        <taxon>Pseudomonadales</taxon>
        <taxon>Pseudomonadaceae</taxon>
        <taxon>Pseudomonas</taxon>
    </lineage>
</organism>
<reference evidence="1 2" key="1">
    <citation type="submission" date="2019-10" db="EMBL/GenBank/DDBJ databases">
        <title>Evaluation of single-gene subtyping targets for Pseudomonas.</title>
        <authorList>
            <person name="Reichler S.J."/>
            <person name="Orsi R.H."/>
            <person name="Wiedmann M."/>
            <person name="Martin N.H."/>
            <person name="Murphy S.I."/>
        </authorList>
    </citation>
    <scope>NUCLEOTIDE SEQUENCE [LARGE SCALE GENOMIC DNA]</scope>
    <source>
        <strain evidence="1 2">FSL R10-1984</strain>
    </source>
</reference>
<evidence type="ECO:0000313" key="1">
    <source>
        <dbReference type="EMBL" id="MQU28240.1"/>
    </source>
</evidence>
<dbReference type="RefSeq" id="WP_153380845.1">
    <property type="nucleotide sequence ID" value="NZ_WIVW01000028.1"/>
</dbReference>
<evidence type="ECO:0000313" key="2">
    <source>
        <dbReference type="Proteomes" id="UP000437970"/>
    </source>
</evidence>
<sequence>MKIILSPQRREDTVIYIKAGDSLSINAEVFDFSKVKEGDVLPREAIKSEWFAGNVTRVNGELQLILILPNPWNYSQAQAFPMPIAVSENGPIELPGPLPAVATEGAAYE</sequence>
<dbReference type="AlphaFoldDB" id="A0A7X1Y0A5"/>
<dbReference type="Proteomes" id="UP000437970">
    <property type="component" value="Unassembled WGS sequence"/>
</dbReference>
<name>A0A7X1Y0A5_9PSED</name>
<proteinExistence type="predicted"/>